<name>A0A220VDM0_9GAMM</name>
<dbReference type="FunFam" id="3.40.50.2000:FF:000023">
    <property type="entry name" value="ADP-heptose--LPS heptosyltransferase II"/>
    <property type="match status" value="1"/>
</dbReference>
<sequence length="343" mass="39049">MMKSILIIAPAWLGDLVMSHALLKKLKREQTVQLDLAVPNWLVPVAKRIPEIRNIISIPFKHKELKVYKRYLFSKSLRTYHYDQVIVIPKTFKSALLAYWSHVPLRTGWVGEQRYFLLNDLRKNMKKVHLNVNRYLQLGEKKNSALLNDPIPEKYYPKLMVNKKNLNHLVKKFNIPLETDVIAICPGASGGEAKKWPKKYFSELIKDLIKKDFKILILGAPSDQARCDEIYNSINESQKDSVINLCGSTSLEDLIDILSLCKTAVSNDSGNLFVAAAVGINVVAIYGPTTPDYTPPLTKKAKILHTDISCRPCHEKVCPLKHHKCMEELFPKMVSQAVLNFNS</sequence>
<dbReference type="InterPro" id="IPR002201">
    <property type="entry name" value="Glyco_trans_9"/>
</dbReference>
<keyword evidence="1" id="KW-0328">Glycosyltransferase</keyword>
<dbReference type="Proteomes" id="UP000242175">
    <property type="component" value="Chromosome large"/>
</dbReference>
<keyword evidence="7" id="KW-1185">Reference proteome</keyword>
<evidence type="ECO:0000313" key="6">
    <source>
        <dbReference type="EMBL" id="ASK78053.1"/>
    </source>
</evidence>
<dbReference type="EMBL" id="CP022355">
    <property type="protein sequence ID" value="ASK78053.1"/>
    <property type="molecule type" value="Genomic_DNA"/>
</dbReference>
<dbReference type="SUPFAM" id="SSF53756">
    <property type="entry name" value="UDP-Glycosyltransferase/glycogen phosphorylase"/>
    <property type="match status" value="1"/>
</dbReference>
<accession>A0A220VDM0</accession>
<dbReference type="NCBIfam" id="TIGR02195">
    <property type="entry name" value="heptsyl_trn_II"/>
    <property type="match status" value="1"/>
</dbReference>
<dbReference type="InterPro" id="IPR011910">
    <property type="entry name" value="RfaF"/>
</dbReference>
<organism evidence="6 7">
    <name type="scientific">Paraphotobacterium marinum</name>
    <dbReference type="NCBI Taxonomy" id="1755811"/>
    <lineage>
        <taxon>Bacteria</taxon>
        <taxon>Pseudomonadati</taxon>
        <taxon>Pseudomonadota</taxon>
        <taxon>Gammaproteobacteria</taxon>
        <taxon>Vibrionales</taxon>
        <taxon>Vibrionaceae</taxon>
        <taxon>Paraphotobacterium</taxon>
    </lineage>
</organism>
<dbReference type="PANTHER" id="PTHR30160">
    <property type="entry name" value="TETRAACYLDISACCHARIDE 4'-KINASE-RELATED"/>
    <property type="match status" value="1"/>
</dbReference>
<dbReference type="PANTHER" id="PTHR30160:SF7">
    <property type="entry name" value="ADP-HEPTOSE--LPS HEPTOSYLTRANSFERASE 2"/>
    <property type="match status" value="1"/>
</dbReference>
<evidence type="ECO:0000256" key="2">
    <source>
        <dbReference type="ARBA" id="ARBA00022679"/>
    </source>
</evidence>
<comment type="similarity">
    <text evidence="3">Belongs to the glycosyltransferase 9 family.</text>
</comment>
<dbReference type="InterPro" id="IPR051199">
    <property type="entry name" value="LPS_LOS_Heptosyltrfase"/>
</dbReference>
<dbReference type="EC" id="2.4.99.24" evidence="4"/>
<evidence type="ECO:0000256" key="4">
    <source>
        <dbReference type="ARBA" id="ARBA00044042"/>
    </source>
</evidence>
<evidence type="ECO:0000256" key="3">
    <source>
        <dbReference type="ARBA" id="ARBA00043995"/>
    </source>
</evidence>
<dbReference type="Gene3D" id="3.40.50.2000">
    <property type="entry name" value="Glycogen Phosphorylase B"/>
    <property type="match status" value="2"/>
</dbReference>
<comment type="catalytic activity">
    <reaction evidence="5">
        <text>an L-alpha-D-Hep-(1-&gt;5)-[alpha-Kdo-(2-&gt;4)]-alpha-Kdo-(2-&gt;6)-lipid A + ADP-L-glycero-beta-D-manno-heptose = an L-alpha-D-Hep-(1-&gt;3)-L-alpha-D-Hep-(1-&gt;5)-[alpha-Kdo-(2-&gt;4)]-alpha-Kdo-(2-&gt;6)-lipid A + ADP + H(+)</text>
        <dbReference type="Rhea" id="RHEA:74071"/>
        <dbReference type="ChEBI" id="CHEBI:15378"/>
        <dbReference type="ChEBI" id="CHEBI:61506"/>
        <dbReference type="ChEBI" id="CHEBI:193068"/>
        <dbReference type="ChEBI" id="CHEBI:193069"/>
        <dbReference type="ChEBI" id="CHEBI:456216"/>
        <dbReference type="EC" id="2.4.99.24"/>
    </reaction>
</comment>
<dbReference type="GO" id="GO:0005829">
    <property type="term" value="C:cytosol"/>
    <property type="evidence" value="ECO:0007669"/>
    <property type="project" value="TreeGrafter"/>
</dbReference>
<protein>
    <recommendedName>
        <fullName evidence="4">lipopolysaccharide heptosyltransferase II</fullName>
        <ecNumber evidence="4">2.4.99.24</ecNumber>
    </recommendedName>
</protein>
<gene>
    <name evidence="6" type="primary">waaF</name>
    <name evidence="6" type="ORF">CF386_02825</name>
</gene>
<dbReference type="KEGG" id="pmai:CF386_02825"/>
<dbReference type="RefSeq" id="WP_089072963.1">
    <property type="nucleotide sequence ID" value="NZ_CBCSAM010000009.1"/>
</dbReference>
<dbReference type="AlphaFoldDB" id="A0A220VDM0"/>
<keyword evidence="2 6" id="KW-0808">Transferase</keyword>
<dbReference type="CDD" id="cd03789">
    <property type="entry name" value="GT9_LPS_heptosyltransferase"/>
    <property type="match status" value="1"/>
</dbReference>
<evidence type="ECO:0000313" key="7">
    <source>
        <dbReference type="Proteomes" id="UP000242175"/>
    </source>
</evidence>
<proteinExistence type="inferred from homology"/>
<dbReference type="GO" id="GO:0008713">
    <property type="term" value="F:ADP-heptose-lipopolysaccharide heptosyltransferase activity"/>
    <property type="evidence" value="ECO:0007669"/>
    <property type="project" value="UniProtKB-EC"/>
</dbReference>
<dbReference type="Pfam" id="PF01075">
    <property type="entry name" value="Glyco_transf_9"/>
    <property type="match status" value="1"/>
</dbReference>
<dbReference type="OrthoDB" id="9797795at2"/>
<evidence type="ECO:0000256" key="5">
    <source>
        <dbReference type="ARBA" id="ARBA00047503"/>
    </source>
</evidence>
<evidence type="ECO:0000256" key="1">
    <source>
        <dbReference type="ARBA" id="ARBA00022676"/>
    </source>
</evidence>
<dbReference type="GO" id="GO:0009244">
    <property type="term" value="P:lipopolysaccharide core region biosynthetic process"/>
    <property type="evidence" value="ECO:0007669"/>
    <property type="project" value="TreeGrafter"/>
</dbReference>
<reference evidence="6 7" key="1">
    <citation type="journal article" date="2016" name="Int. J. Syst. Evol. Microbiol.">
        <title>Paraphotobacterium marinum gen. nov., sp. nov., a member of the family Vibrionaceae, isolated from surface seawater.</title>
        <authorList>
            <person name="Huang Z."/>
            <person name="Dong C."/>
            <person name="Shao Z."/>
        </authorList>
    </citation>
    <scope>NUCLEOTIDE SEQUENCE [LARGE SCALE GENOMIC DNA]</scope>
    <source>
        <strain evidence="6 7">NSCS20N07D</strain>
    </source>
</reference>